<gene>
    <name evidence="1" type="ORF">RA086_01240</name>
</gene>
<dbReference type="EMBL" id="JAVCWF010000001">
    <property type="protein sequence ID" value="MDQ7936275.1"/>
    <property type="molecule type" value="Genomic_DNA"/>
</dbReference>
<accession>A0ABU1A7F6</accession>
<comment type="caution">
    <text evidence="1">The sequence shown here is derived from an EMBL/GenBank/DDBJ whole genome shotgun (WGS) entry which is preliminary data.</text>
</comment>
<dbReference type="RefSeq" id="WP_308702111.1">
    <property type="nucleotide sequence ID" value="NZ_AP027463.1"/>
</dbReference>
<dbReference type="Proteomes" id="UP001227831">
    <property type="component" value="Unassembled WGS sequence"/>
</dbReference>
<proteinExistence type="predicted"/>
<sequence>MLLDNNPRIKNIMAAKIVKVFYPQIIVKTEAGQYLPINVSSDQLGDSLFWETVQDIWRAQLWVPVGRKFHQLLADDWVLPQHDAVRLN</sequence>
<organism evidence="1 2">
    <name type="scientific">Lactiplantibacillus brownii</name>
    <dbReference type="NCBI Taxonomy" id="3069269"/>
    <lineage>
        <taxon>Bacteria</taxon>
        <taxon>Bacillati</taxon>
        <taxon>Bacillota</taxon>
        <taxon>Bacilli</taxon>
        <taxon>Lactobacillales</taxon>
        <taxon>Lactobacillaceae</taxon>
        <taxon>Lactiplantibacillus</taxon>
    </lineage>
</organism>
<protein>
    <submittedName>
        <fullName evidence="1">Uncharacterized protein</fullName>
    </submittedName>
</protein>
<name>A0ABU1A7F6_9LACO</name>
<reference evidence="1 2" key="1">
    <citation type="journal article" date="2023" name="Int. J. Syst. Evol. Microbiol.">
        <title>Lactiplantibacillus brownii sp. nov., a novel psychrotolerant species isolated from sauerkraut.</title>
        <authorList>
            <person name="Heng Y.C."/>
            <person name="Silvaraju S."/>
            <person name="Lee J.K.Y."/>
            <person name="Kittelmann S."/>
        </authorList>
    </citation>
    <scope>NUCLEOTIDE SEQUENCE [LARGE SCALE GENOMIC DNA]</scope>
    <source>
        <strain evidence="1 2">WILCCON 0030</strain>
    </source>
</reference>
<evidence type="ECO:0000313" key="2">
    <source>
        <dbReference type="Proteomes" id="UP001227831"/>
    </source>
</evidence>
<keyword evidence="2" id="KW-1185">Reference proteome</keyword>
<evidence type="ECO:0000313" key="1">
    <source>
        <dbReference type="EMBL" id="MDQ7936275.1"/>
    </source>
</evidence>